<evidence type="ECO:0000313" key="2">
    <source>
        <dbReference type="EMBL" id="KAJ8376864.1"/>
    </source>
</evidence>
<dbReference type="Gene3D" id="3.40.50.1820">
    <property type="entry name" value="alpha/beta hydrolase"/>
    <property type="match status" value="1"/>
</dbReference>
<proteinExistence type="predicted"/>
<organism evidence="2 3">
    <name type="scientific">Synaphobranchus kaupii</name>
    <name type="common">Kaup's arrowtooth eel</name>
    <dbReference type="NCBI Taxonomy" id="118154"/>
    <lineage>
        <taxon>Eukaryota</taxon>
        <taxon>Metazoa</taxon>
        <taxon>Chordata</taxon>
        <taxon>Craniata</taxon>
        <taxon>Vertebrata</taxon>
        <taxon>Euteleostomi</taxon>
        <taxon>Actinopterygii</taxon>
        <taxon>Neopterygii</taxon>
        <taxon>Teleostei</taxon>
        <taxon>Anguilliformes</taxon>
        <taxon>Synaphobranchidae</taxon>
        <taxon>Synaphobranchus</taxon>
    </lineage>
</organism>
<dbReference type="PANTHER" id="PTHR46331:SF2">
    <property type="entry name" value="VALACYCLOVIR HYDROLASE"/>
    <property type="match status" value="1"/>
</dbReference>
<reference evidence="2" key="1">
    <citation type="journal article" date="2023" name="Science">
        <title>Genome structures resolve the early diversification of teleost fishes.</title>
        <authorList>
            <person name="Parey E."/>
            <person name="Louis A."/>
            <person name="Montfort J."/>
            <person name="Bouchez O."/>
            <person name="Roques C."/>
            <person name="Iampietro C."/>
            <person name="Lluch J."/>
            <person name="Castinel A."/>
            <person name="Donnadieu C."/>
            <person name="Desvignes T."/>
            <person name="Floi Bucao C."/>
            <person name="Jouanno E."/>
            <person name="Wen M."/>
            <person name="Mejri S."/>
            <person name="Dirks R."/>
            <person name="Jansen H."/>
            <person name="Henkel C."/>
            <person name="Chen W.J."/>
            <person name="Zahm M."/>
            <person name="Cabau C."/>
            <person name="Klopp C."/>
            <person name="Thompson A.W."/>
            <person name="Robinson-Rechavi M."/>
            <person name="Braasch I."/>
            <person name="Lecointre G."/>
            <person name="Bobe J."/>
            <person name="Postlethwait J.H."/>
            <person name="Berthelot C."/>
            <person name="Roest Crollius H."/>
            <person name="Guiguen Y."/>
        </authorList>
    </citation>
    <scope>NUCLEOTIDE SEQUENCE</scope>
    <source>
        <strain evidence="2">WJC10195</strain>
    </source>
</reference>
<dbReference type="AlphaFoldDB" id="A0A9Q1G7E1"/>
<keyword evidence="3" id="KW-1185">Reference proteome</keyword>
<dbReference type="Pfam" id="PF12697">
    <property type="entry name" value="Abhydrolase_6"/>
    <property type="match status" value="1"/>
</dbReference>
<dbReference type="GO" id="GO:0017171">
    <property type="term" value="F:serine hydrolase activity"/>
    <property type="evidence" value="ECO:0007669"/>
    <property type="project" value="TreeGrafter"/>
</dbReference>
<dbReference type="OrthoDB" id="19657at2759"/>
<gene>
    <name evidence="2" type="ORF">SKAU_G00074440</name>
</gene>
<dbReference type="SUPFAM" id="SSF53474">
    <property type="entry name" value="alpha/beta-Hydrolases"/>
    <property type="match status" value="1"/>
</dbReference>
<name>A0A9Q1G7E1_SYNKA</name>
<evidence type="ECO:0000313" key="3">
    <source>
        <dbReference type="Proteomes" id="UP001152622"/>
    </source>
</evidence>
<dbReference type="PANTHER" id="PTHR46331">
    <property type="entry name" value="VALACYCLOVIR HYDROLASE"/>
    <property type="match status" value="1"/>
</dbReference>
<feature type="domain" description="AB hydrolase-1" evidence="1">
    <location>
        <begin position="53"/>
        <end position="217"/>
    </location>
</feature>
<dbReference type="InterPro" id="IPR000073">
    <property type="entry name" value="AB_hydrolase_1"/>
</dbReference>
<sequence length="225" mass="25193">MKAAKQNVNGVDLFYQQTGTGKHAVMLIPAAMGSGQTHFGPQLESLNKDLFTVVNAVDLMLALNFKQFSLLGWCGGGSIALIAAAQNPSLVRKLVVWGSRAYLSEQDVKTFDAYREFWNPWMRKAMEDMYGAQGFSEVQTAWLDAITQFAQRPDADIYCELLPLISCPTLIVHGEKDPLVPACHPQYLLKHIRGSRLHLMPEGKHNLHLVFPAEFNELVEEFLCE</sequence>
<dbReference type="EMBL" id="JAINUF010000002">
    <property type="protein sequence ID" value="KAJ8376864.1"/>
    <property type="molecule type" value="Genomic_DNA"/>
</dbReference>
<protein>
    <recommendedName>
        <fullName evidence="1">AB hydrolase-1 domain-containing protein</fullName>
    </recommendedName>
</protein>
<comment type="caution">
    <text evidence="2">The sequence shown here is derived from an EMBL/GenBank/DDBJ whole genome shotgun (WGS) entry which is preliminary data.</text>
</comment>
<accession>A0A9Q1G7E1</accession>
<dbReference type="InterPro" id="IPR029058">
    <property type="entry name" value="AB_hydrolase_fold"/>
</dbReference>
<dbReference type="Proteomes" id="UP001152622">
    <property type="component" value="Chromosome 2"/>
</dbReference>
<evidence type="ECO:0000259" key="1">
    <source>
        <dbReference type="Pfam" id="PF12697"/>
    </source>
</evidence>